<protein>
    <submittedName>
        <fullName evidence="2">Uncharacterized protein</fullName>
    </submittedName>
</protein>
<gene>
    <name evidence="2" type="ORF">PHISCL_01654</name>
</gene>
<name>A0A3A2ZS38_9EURO</name>
<dbReference type="EMBL" id="MVGC01000032">
    <property type="protein sequence ID" value="RJE25969.1"/>
    <property type="molecule type" value="Genomic_DNA"/>
</dbReference>
<sequence>MKLFSDISHKFFENGGLTVPEVSGIIAAGVFIVQYLIPLALPIILLALLKEKDSIATAPAITWSVVGQFLQSSLWPVILSADSSATTGVPKRIIVVTRLKTLLAVLIAIAAVVTPMGLYERIIASDSPTPSAFHYVEDGSTFGLGTPPRTDLPFSRFCGAMHLVACPNSFSNVTTFSNATGDYYHVENYDTRVPQYVIHAFQSGLSAFNKSVSSVFDIQSRYYSWSRKTKSPDPLRPDNGSSYPTSGFRPIESIILKDKVTLVEGLIVDMVNGGIGFRNHSAPPVKGFGSEWSEDILFVVPESECVDTNITIDFTLPTYYSDTDSITNMVLTDHGGFAHITKEYPKVDVSDAQNNPNLRARAYKAAWTNNAYSMAFMNITSVKTENDSNSHAFEYLNSEVGKQFPLKGNGSSIGSSIIVDPYSIQSSGSYGAYLNGLDQGMDAYNYTNIFNTSENITNPSKPPLYPNPFRITSREFSSISTVCRGAGAADVANISHIAAQCGLLLGTPRRQDGTSSLLFYPGTNWSVPLYSCISTTKAVIKNVHFLFNGSDDLSGVTVTGLADKVYKDDSSKPLWGVEKTGMNLTDVNPIWGLVSSSNQGNISLSTIRKESLYLPGYVGWGDVSTFGEIRNLPGVHFHLDALSSTYKISSGPSDMDYTGKSSLALFQKWQTYTRDAESAKNVPNLVWTDLAANSVLGTRGMHTQSKDNSIQKRAESDKDNLYPVTTYHQRIRYHLPYAIPAIIVLVLTAVILLFTLLSCLRRSGINKMDRFLKKTSQARILTARLYGTSSPSEYDKVRGKEASPSSAKKAWRDTMGRKEITLSAQQEQVVIHDARYSERSEPLLQENPVYLSNM</sequence>
<accession>A0A3A2ZS38</accession>
<comment type="caution">
    <text evidence="2">The sequence shown here is derived from an EMBL/GenBank/DDBJ whole genome shotgun (WGS) entry which is preliminary data.</text>
</comment>
<organism evidence="2 3">
    <name type="scientific">Aspergillus sclerotialis</name>
    <dbReference type="NCBI Taxonomy" id="2070753"/>
    <lineage>
        <taxon>Eukaryota</taxon>
        <taxon>Fungi</taxon>
        <taxon>Dikarya</taxon>
        <taxon>Ascomycota</taxon>
        <taxon>Pezizomycotina</taxon>
        <taxon>Eurotiomycetes</taxon>
        <taxon>Eurotiomycetidae</taxon>
        <taxon>Eurotiales</taxon>
        <taxon>Aspergillaceae</taxon>
        <taxon>Aspergillus</taxon>
        <taxon>Aspergillus subgen. Polypaecilum</taxon>
    </lineage>
</organism>
<reference evidence="3" key="1">
    <citation type="submission" date="2017-02" db="EMBL/GenBank/DDBJ databases">
        <authorList>
            <person name="Tafer H."/>
            <person name="Lopandic K."/>
        </authorList>
    </citation>
    <scope>NUCLEOTIDE SEQUENCE [LARGE SCALE GENOMIC DNA]</scope>
    <source>
        <strain evidence="3">CBS 366.77</strain>
    </source>
</reference>
<dbReference type="Proteomes" id="UP000266188">
    <property type="component" value="Unassembled WGS sequence"/>
</dbReference>
<keyword evidence="3" id="KW-1185">Reference proteome</keyword>
<feature type="transmembrane region" description="Helical" evidence="1">
    <location>
        <begin position="101"/>
        <end position="119"/>
    </location>
</feature>
<feature type="transmembrane region" description="Helical" evidence="1">
    <location>
        <begin position="737"/>
        <end position="760"/>
    </location>
</feature>
<evidence type="ECO:0000313" key="2">
    <source>
        <dbReference type="EMBL" id="RJE25969.1"/>
    </source>
</evidence>
<proteinExistence type="predicted"/>
<evidence type="ECO:0000256" key="1">
    <source>
        <dbReference type="SAM" id="Phobius"/>
    </source>
</evidence>
<evidence type="ECO:0000313" key="3">
    <source>
        <dbReference type="Proteomes" id="UP000266188"/>
    </source>
</evidence>
<keyword evidence="1" id="KW-1133">Transmembrane helix</keyword>
<dbReference type="AlphaFoldDB" id="A0A3A2ZS38"/>
<dbReference type="STRING" id="2070753.A0A3A2ZS38"/>
<dbReference type="OrthoDB" id="3034003at2759"/>
<feature type="transmembrane region" description="Helical" evidence="1">
    <location>
        <begin position="25"/>
        <end position="49"/>
    </location>
</feature>
<keyword evidence="1" id="KW-0472">Membrane</keyword>
<keyword evidence="1" id="KW-0812">Transmembrane</keyword>